<keyword evidence="2" id="KW-0732">Signal</keyword>
<dbReference type="AlphaFoldDB" id="A0ABD0WM75"/>
<dbReference type="Pfam" id="PF07654">
    <property type="entry name" value="C1-set"/>
    <property type="match status" value="3"/>
</dbReference>
<evidence type="ECO:0000313" key="4">
    <source>
        <dbReference type="EMBL" id="KAL0977842.1"/>
    </source>
</evidence>
<dbReference type="SMART" id="SM00407">
    <property type="entry name" value="IGc1"/>
    <property type="match status" value="3"/>
</dbReference>
<dbReference type="InterPro" id="IPR003597">
    <property type="entry name" value="Ig_C1-set"/>
</dbReference>
<dbReference type="InterPro" id="IPR003006">
    <property type="entry name" value="Ig/MHC_CS"/>
</dbReference>
<feature type="domain" description="Ig-like" evidence="3">
    <location>
        <begin position="278"/>
        <end position="388"/>
    </location>
</feature>
<feature type="domain" description="Ig-like" evidence="3">
    <location>
        <begin position="500"/>
        <end position="598"/>
    </location>
</feature>
<feature type="chain" id="PRO_5044897069" description="Ig-like domain-containing protein" evidence="2">
    <location>
        <begin position="25"/>
        <end position="605"/>
    </location>
</feature>
<dbReference type="InterPro" id="IPR050380">
    <property type="entry name" value="Immune_Resp_Modulators"/>
</dbReference>
<keyword evidence="1" id="KW-0393">Immunoglobulin domain</keyword>
<organism evidence="4 5">
    <name type="scientific">Umbra pygmaea</name>
    <name type="common">Eastern mudminnow</name>
    <dbReference type="NCBI Taxonomy" id="75934"/>
    <lineage>
        <taxon>Eukaryota</taxon>
        <taxon>Metazoa</taxon>
        <taxon>Chordata</taxon>
        <taxon>Craniata</taxon>
        <taxon>Vertebrata</taxon>
        <taxon>Euteleostomi</taxon>
        <taxon>Actinopterygii</taxon>
        <taxon>Neopterygii</taxon>
        <taxon>Teleostei</taxon>
        <taxon>Protacanthopterygii</taxon>
        <taxon>Esociformes</taxon>
        <taxon>Umbridae</taxon>
        <taxon>Umbra</taxon>
    </lineage>
</organism>
<accession>A0ABD0WM75</accession>
<dbReference type="PROSITE" id="PS50835">
    <property type="entry name" value="IG_LIKE"/>
    <property type="match status" value="5"/>
</dbReference>
<sequence length="605" mass="68091">MNSSLDINILFAVMLLLHFKGASTELTKEVLAGMDVTLDCPFNKPDHVPLMKITVEWGIMLDEHTMKRVVYTFQNERAKVHREGSWVDPSRLLQGNASLHLFNVTVPDEGLYCCRVIVTPNTYKVSSRLEVSAQPIITLPETATVMEGEERTLMCDIAGFYPEKLTVSWLTQNGSRVAHGVCTGLATPNPDGTYSVSSLITVHAIAGPGDAMYICHVTHKSRPGHYSKAVWLTVQALNEPVFDAITLMAVTSVISVLLVFSIMGGALVLYRYIHTVLPSVSDIIKPSIIYAMKQTELKCTIKSVPKLRELKVKWYRKPANRDCTSASDNQSEPLMSQEDLSDQANIQSEGRHQVSILPICLSVKEDMSQYQCVVLYRGHKITRETTANVKVTPAFLQISSIPQIPKVEKSLVLCCRVEKFYPEQFDLEWTRNDGEKVGSVTNYGPFSDHECLYSVWSKIELVMAQEDERAVYTCRVYHSSFPGPGYKDALYHINTQGTPPSVMFINCEPQRPLLYEECTLNLCLKDFCPEQVSVTWFKEGQVVPASQVFNSPPSLNINGLYSMWTFLKLNPIPEDRSSDFRCRVVHSAQKKPEERIFTLSDLRPI</sequence>
<dbReference type="Pfam" id="PF07686">
    <property type="entry name" value="V-set"/>
    <property type="match status" value="1"/>
</dbReference>
<dbReference type="SMART" id="SM00409">
    <property type="entry name" value="IG"/>
    <property type="match status" value="4"/>
</dbReference>
<feature type="domain" description="Ig-like" evidence="3">
    <location>
        <begin position="33"/>
        <end position="132"/>
    </location>
</feature>
<dbReference type="InterPro" id="IPR013783">
    <property type="entry name" value="Ig-like_fold"/>
</dbReference>
<gene>
    <name evidence="4" type="ORF">UPYG_G00162030</name>
</gene>
<dbReference type="Proteomes" id="UP001557470">
    <property type="component" value="Unassembled WGS sequence"/>
</dbReference>
<evidence type="ECO:0000256" key="2">
    <source>
        <dbReference type="SAM" id="SignalP"/>
    </source>
</evidence>
<dbReference type="CDD" id="cd00098">
    <property type="entry name" value="IgC1"/>
    <property type="match status" value="3"/>
</dbReference>
<keyword evidence="5" id="KW-1185">Reference proteome</keyword>
<dbReference type="InterPro" id="IPR007110">
    <property type="entry name" value="Ig-like_dom"/>
</dbReference>
<evidence type="ECO:0000313" key="5">
    <source>
        <dbReference type="Proteomes" id="UP001557470"/>
    </source>
</evidence>
<protein>
    <recommendedName>
        <fullName evidence="3">Ig-like domain-containing protein</fullName>
    </recommendedName>
</protein>
<evidence type="ECO:0000256" key="1">
    <source>
        <dbReference type="ARBA" id="ARBA00023319"/>
    </source>
</evidence>
<evidence type="ECO:0000259" key="3">
    <source>
        <dbReference type="PROSITE" id="PS50835"/>
    </source>
</evidence>
<proteinExistence type="predicted"/>
<comment type="caution">
    <text evidence="4">The sequence shown here is derived from an EMBL/GenBank/DDBJ whole genome shotgun (WGS) entry which is preliminary data.</text>
</comment>
<dbReference type="InterPro" id="IPR013106">
    <property type="entry name" value="Ig_V-set"/>
</dbReference>
<dbReference type="Gene3D" id="2.60.40.10">
    <property type="entry name" value="Immunoglobulins"/>
    <property type="match status" value="5"/>
</dbReference>
<dbReference type="PANTHER" id="PTHR23411">
    <property type="entry name" value="TAPASIN"/>
    <property type="match status" value="1"/>
</dbReference>
<feature type="signal peptide" evidence="2">
    <location>
        <begin position="1"/>
        <end position="24"/>
    </location>
</feature>
<feature type="domain" description="Ig-like" evidence="3">
    <location>
        <begin position="135"/>
        <end position="227"/>
    </location>
</feature>
<feature type="domain" description="Ig-like" evidence="3">
    <location>
        <begin position="393"/>
        <end position="480"/>
    </location>
</feature>
<dbReference type="InterPro" id="IPR036179">
    <property type="entry name" value="Ig-like_dom_sf"/>
</dbReference>
<dbReference type="EMBL" id="JAGEUA010000005">
    <property type="protein sequence ID" value="KAL0977842.1"/>
    <property type="molecule type" value="Genomic_DNA"/>
</dbReference>
<dbReference type="InterPro" id="IPR003599">
    <property type="entry name" value="Ig_sub"/>
</dbReference>
<reference evidence="4 5" key="1">
    <citation type="submission" date="2024-06" db="EMBL/GenBank/DDBJ databases">
        <authorList>
            <person name="Pan Q."/>
            <person name="Wen M."/>
            <person name="Jouanno E."/>
            <person name="Zahm M."/>
            <person name="Klopp C."/>
            <person name="Cabau C."/>
            <person name="Louis A."/>
            <person name="Berthelot C."/>
            <person name="Parey E."/>
            <person name="Roest Crollius H."/>
            <person name="Montfort J."/>
            <person name="Robinson-Rechavi M."/>
            <person name="Bouchez O."/>
            <person name="Lampietro C."/>
            <person name="Lopez Roques C."/>
            <person name="Donnadieu C."/>
            <person name="Postlethwait J."/>
            <person name="Bobe J."/>
            <person name="Verreycken H."/>
            <person name="Guiguen Y."/>
        </authorList>
    </citation>
    <scope>NUCLEOTIDE SEQUENCE [LARGE SCALE GENOMIC DNA]</scope>
    <source>
        <strain evidence="4">Up_M1</strain>
        <tissue evidence="4">Testis</tissue>
    </source>
</reference>
<dbReference type="PROSITE" id="PS00290">
    <property type="entry name" value="IG_MHC"/>
    <property type="match status" value="1"/>
</dbReference>
<name>A0ABD0WM75_UMBPY</name>
<dbReference type="SUPFAM" id="SSF48726">
    <property type="entry name" value="Immunoglobulin"/>
    <property type="match status" value="5"/>
</dbReference>